<dbReference type="RefSeq" id="WP_276280909.1">
    <property type="nucleotide sequence ID" value="NZ_CP119809.1"/>
</dbReference>
<dbReference type="GO" id="GO:0080120">
    <property type="term" value="P:CAAX-box protein maturation"/>
    <property type="evidence" value="ECO:0007669"/>
    <property type="project" value="UniProtKB-ARBA"/>
</dbReference>
<proteinExistence type="predicted"/>
<feature type="transmembrane region" description="Helical" evidence="1">
    <location>
        <begin position="133"/>
        <end position="154"/>
    </location>
</feature>
<sequence>MRETTLRLLAVASIPLFATVFFGIVGLLARHTSRFTYRNRHSRLVYAVFVSGFAAAFLAASGQTLSLEFDPWYALFALLGGALYGLDTAAWAAWTGQSIRRGDQRLAWLLPALVVPLPEELVYRAGLAPLRETVGPVGFVVASAVLFGVSHVTRGKKEIAFKTGNGVVYALVFLATGSVVAPVLAHFGYNVAYVWYVADLPTIRELTAKSQ</sequence>
<accession>A0ABD5WKV1</accession>
<dbReference type="GO" id="GO:0004175">
    <property type="term" value="F:endopeptidase activity"/>
    <property type="evidence" value="ECO:0007669"/>
    <property type="project" value="UniProtKB-ARBA"/>
</dbReference>
<name>A0ABD5WKV1_9EURY</name>
<dbReference type="InterPro" id="IPR003675">
    <property type="entry name" value="Rce1/LyrA-like_dom"/>
</dbReference>
<dbReference type="Pfam" id="PF02517">
    <property type="entry name" value="Rce1-like"/>
    <property type="match status" value="1"/>
</dbReference>
<comment type="caution">
    <text evidence="3">The sequence shown here is derived from an EMBL/GenBank/DDBJ whole genome shotgun (WGS) entry which is preliminary data.</text>
</comment>
<dbReference type="EC" id="3.4.-.-" evidence="3"/>
<evidence type="ECO:0000256" key="1">
    <source>
        <dbReference type="SAM" id="Phobius"/>
    </source>
</evidence>
<feature type="transmembrane region" description="Helical" evidence="1">
    <location>
        <begin position="166"/>
        <end position="189"/>
    </location>
</feature>
<feature type="transmembrane region" description="Helical" evidence="1">
    <location>
        <begin position="72"/>
        <end position="94"/>
    </location>
</feature>
<feature type="transmembrane region" description="Helical" evidence="1">
    <location>
        <begin position="106"/>
        <end position="127"/>
    </location>
</feature>
<feature type="domain" description="CAAX prenyl protease 2/Lysostaphin resistance protein A-like" evidence="2">
    <location>
        <begin position="106"/>
        <end position="191"/>
    </location>
</feature>
<feature type="transmembrane region" description="Helical" evidence="1">
    <location>
        <begin position="6"/>
        <end position="29"/>
    </location>
</feature>
<keyword evidence="1" id="KW-0472">Membrane</keyword>
<gene>
    <name evidence="3" type="ORF">ACFQJ6_14765</name>
</gene>
<dbReference type="GeneID" id="79302085"/>
<dbReference type="AlphaFoldDB" id="A0ABD5WKV1"/>
<keyword evidence="4" id="KW-1185">Reference proteome</keyword>
<keyword evidence="3" id="KW-0378">Hydrolase</keyword>
<dbReference type="EMBL" id="JBHSZH010000005">
    <property type="protein sequence ID" value="MFC7081172.1"/>
    <property type="molecule type" value="Genomic_DNA"/>
</dbReference>
<keyword evidence="1" id="KW-0812">Transmembrane</keyword>
<organism evidence="3 4">
    <name type="scientific">Halorussus caseinilyticus</name>
    <dbReference type="NCBI Taxonomy" id="3034025"/>
    <lineage>
        <taxon>Archaea</taxon>
        <taxon>Methanobacteriati</taxon>
        <taxon>Methanobacteriota</taxon>
        <taxon>Stenosarchaea group</taxon>
        <taxon>Halobacteria</taxon>
        <taxon>Halobacteriales</taxon>
        <taxon>Haladaptataceae</taxon>
        <taxon>Halorussus</taxon>
    </lineage>
</organism>
<evidence type="ECO:0000313" key="4">
    <source>
        <dbReference type="Proteomes" id="UP001596407"/>
    </source>
</evidence>
<reference evidence="3 4" key="1">
    <citation type="journal article" date="2019" name="Int. J. Syst. Evol. Microbiol.">
        <title>The Global Catalogue of Microorganisms (GCM) 10K type strain sequencing project: providing services to taxonomists for standard genome sequencing and annotation.</title>
        <authorList>
            <consortium name="The Broad Institute Genomics Platform"/>
            <consortium name="The Broad Institute Genome Sequencing Center for Infectious Disease"/>
            <person name="Wu L."/>
            <person name="Ma J."/>
        </authorList>
    </citation>
    <scope>NUCLEOTIDE SEQUENCE [LARGE SCALE GENOMIC DNA]</scope>
    <source>
        <strain evidence="3 4">DT72</strain>
    </source>
</reference>
<evidence type="ECO:0000259" key="2">
    <source>
        <dbReference type="Pfam" id="PF02517"/>
    </source>
</evidence>
<feature type="transmembrane region" description="Helical" evidence="1">
    <location>
        <begin position="41"/>
        <end position="60"/>
    </location>
</feature>
<protein>
    <submittedName>
        <fullName evidence="3">CPBP family intramembrane glutamic endopeptidase</fullName>
        <ecNumber evidence="3">3.4.-.-</ecNumber>
    </submittedName>
</protein>
<dbReference type="Proteomes" id="UP001596407">
    <property type="component" value="Unassembled WGS sequence"/>
</dbReference>
<keyword evidence="1" id="KW-1133">Transmembrane helix</keyword>
<evidence type="ECO:0000313" key="3">
    <source>
        <dbReference type="EMBL" id="MFC7081172.1"/>
    </source>
</evidence>